<keyword evidence="2" id="KW-1185">Reference proteome</keyword>
<protein>
    <submittedName>
        <fullName evidence="1">Uncharacterized protein</fullName>
    </submittedName>
</protein>
<sequence length="68" mass="7667">MFNLARKDRFMSTKNKTVQIGSTKYEMLGVINDGDSKVRLKDSAGNVEEMTSDSFITQLNEGKAKYLD</sequence>
<evidence type="ECO:0000313" key="2">
    <source>
        <dbReference type="Proteomes" id="UP000175973"/>
    </source>
</evidence>
<reference evidence="2" key="1">
    <citation type="submission" date="2016-04" db="EMBL/GenBank/DDBJ databases">
        <authorList>
            <person name="Jeon C.O."/>
            <person name="Cho G.Y."/>
            <person name="Jeong H.I."/>
            <person name="Kim K.H."/>
        </authorList>
    </citation>
    <scope>NUCLEOTIDE SEQUENCE [LARGE SCALE GENOMIC DNA]</scope>
    <source>
        <strain evidence="2">LMG 1590</strain>
    </source>
</reference>
<dbReference type="KEGG" id="aasc:A4S02_00970"/>
<dbReference type="EMBL" id="CP015164">
    <property type="protein sequence ID" value="AOW45563.1"/>
    <property type="molecule type" value="Genomic_DNA"/>
</dbReference>
<proteinExistence type="predicted"/>
<accession>A0A1D8QTA2</accession>
<gene>
    <name evidence="1" type="ORF">A4S02_00970</name>
</gene>
<evidence type="ECO:0000313" key="1">
    <source>
        <dbReference type="EMBL" id="AOW45563.1"/>
    </source>
</evidence>
<name>A0A1D8QTA2_9PROT</name>
<organism evidence="1 2">
    <name type="scientific">Acetobacter ascendens</name>
    <dbReference type="NCBI Taxonomy" id="481146"/>
    <lineage>
        <taxon>Bacteria</taxon>
        <taxon>Pseudomonadati</taxon>
        <taxon>Pseudomonadota</taxon>
        <taxon>Alphaproteobacteria</taxon>
        <taxon>Acetobacterales</taxon>
        <taxon>Acetobacteraceae</taxon>
        <taxon>Acetobacter</taxon>
    </lineage>
</organism>
<dbReference type="AlphaFoldDB" id="A0A1D8QTA2"/>
<dbReference type="Proteomes" id="UP000175973">
    <property type="component" value="Chromosome"/>
</dbReference>